<evidence type="ECO:0008006" key="4">
    <source>
        <dbReference type="Google" id="ProtNLM"/>
    </source>
</evidence>
<dbReference type="KEGG" id="vta:B1039"/>
<proteinExistence type="predicted"/>
<dbReference type="AlphaFoldDB" id="A0A2N8ZL60"/>
<evidence type="ECO:0000256" key="1">
    <source>
        <dbReference type="SAM" id="Phobius"/>
    </source>
</evidence>
<name>A0A2N8ZL60_9VIBR</name>
<evidence type="ECO:0000313" key="2">
    <source>
        <dbReference type="EMBL" id="SON52650.1"/>
    </source>
</evidence>
<gene>
    <name evidence="2" type="ORF">VTAP4600_B1039</name>
</gene>
<sequence>MSWFKLILVCMLLIVILNLGRALVAMMKGNSDKPTSHFLGRRLMYSAFVIVLLLVALNFGWITPNPRPY</sequence>
<dbReference type="RefSeq" id="WP_102524848.1">
    <property type="nucleotide sequence ID" value="NZ_LT960612.1"/>
</dbReference>
<keyword evidence="1" id="KW-0472">Membrane</keyword>
<keyword evidence="1" id="KW-1133">Transmembrane helix</keyword>
<feature type="transmembrane region" description="Helical" evidence="1">
    <location>
        <begin position="46"/>
        <end position="63"/>
    </location>
</feature>
<organism evidence="2 3">
    <name type="scientific">Vibrio tapetis subsp. tapetis</name>
    <dbReference type="NCBI Taxonomy" id="1671868"/>
    <lineage>
        <taxon>Bacteria</taxon>
        <taxon>Pseudomonadati</taxon>
        <taxon>Pseudomonadota</taxon>
        <taxon>Gammaproteobacteria</taxon>
        <taxon>Vibrionales</taxon>
        <taxon>Vibrionaceae</taxon>
        <taxon>Vibrio</taxon>
    </lineage>
</organism>
<protein>
    <recommendedName>
        <fullName evidence="4">DUF2909 domain-containing protein</fullName>
    </recommendedName>
</protein>
<dbReference type="Pfam" id="PF11137">
    <property type="entry name" value="DUF2909"/>
    <property type="match status" value="1"/>
</dbReference>
<reference evidence="2 3" key="1">
    <citation type="submission" date="2017-10" db="EMBL/GenBank/DDBJ databases">
        <authorList>
            <person name="Banno H."/>
            <person name="Chua N.-H."/>
        </authorList>
    </citation>
    <scope>NUCLEOTIDE SEQUENCE [LARGE SCALE GENOMIC DNA]</scope>
    <source>
        <strain evidence="2">Vibrio tapetis CECT4600</strain>
    </source>
</reference>
<keyword evidence="3" id="KW-1185">Reference proteome</keyword>
<dbReference type="EMBL" id="LT960612">
    <property type="protein sequence ID" value="SON52650.1"/>
    <property type="molecule type" value="Genomic_DNA"/>
</dbReference>
<evidence type="ECO:0000313" key="3">
    <source>
        <dbReference type="Proteomes" id="UP000235828"/>
    </source>
</evidence>
<accession>A0A2N8ZL60</accession>
<dbReference type="Proteomes" id="UP000235828">
    <property type="component" value="Chromosome B"/>
</dbReference>
<dbReference type="InterPro" id="IPR021313">
    <property type="entry name" value="DUF2909"/>
</dbReference>
<dbReference type="OrthoDB" id="5706633at2"/>
<keyword evidence="1" id="KW-0812">Transmembrane</keyword>